<evidence type="ECO:0000256" key="6">
    <source>
        <dbReference type="ARBA" id="ARBA00023239"/>
    </source>
</evidence>
<feature type="binding site" evidence="8">
    <location>
        <position position="297"/>
    </location>
    <ligand>
        <name>[4Fe-4S] cluster</name>
        <dbReference type="ChEBI" id="CHEBI:49883"/>
    </ligand>
</feature>
<dbReference type="OrthoDB" id="255at2157"/>
<dbReference type="eggNOG" id="arCOG01698">
    <property type="taxonomic scope" value="Archaea"/>
</dbReference>
<dbReference type="GeneID" id="9751620"/>
<dbReference type="NCBIfam" id="TIGR02086">
    <property type="entry name" value="IPMI_arch"/>
    <property type="match status" value="1"/>
</dbReference>
<dbReference type="KEGG" id="vdi:Vdis_0696"/>
<dbReference type="STRING" id="572478.Vdis_0696"/>
<evidence type="ECO:0000256" key="5">
    <source>
        <dbReference type="ARBA" id="ARBA00023014"/>
    </source>
</evidence>
<dbReference type="AlphaFoldDB" id="E1QNC0"/>
<evidence type="ECO:0000313" key="10">
    <source>
        <dbReference type="EMBL" id="ADN50090.1"/>
    </source>
</evidence>
<dbReference type="Proteomes" id="UP000006681">
    <property type="component" value="Chromosome"/>
</dbReference>
<dbReference type="PROSITE" id="PS00450">
    <property type="entry name" value="ACONITASE_1"/>
    <property type="match status" value="1"/>
</dbReference>
<comment type="pathway">
    <text evidence="8">Amino-acid biosynthesis; L-leucine biosynthesis; L-leucine from 3-methyl-2-oxobutanoate: step 2/4.</text>
</comment>
<dbReference type="PRINTS" id="PR00415">
    <property type="entry name" value="ACONITASE"/>
</dbReference>
<evidence type="ECO:0000256" key="8">
    <source>
        <dbReference type="HAMAP-Rule" id="MF_01027"/>
    </source>
</evidence>
<dbReference type="UniPathway" id="UPA00048">
    <property type="reaction ID" value="UER00071"/>
</dbReference>
<keyword evidence="5 8" id="KW-0411">Iron-sulfur</keyword>
<dbReference type="NCBIfam" id="TIGR01343">
    <property type="entry name" value="hacA_fam"/>
    <property type="match status" value="1"/>
</dbReference>
<dbReference type="Pfam" id="PF00330">
    <property type="entry name" value="Aconitase"/>
    <property type="match status" value="1"/>
</dbReference>
<dbReference type="PROSITE" id="PS01244">
    <property type="entry name" value="ACONITASE_2"/>
    <property type="match status" value="1"/>
</dbReference>
<feature type="domain" description="Aconitase/3-isopropylmalate dehydratase large subunit alpha/beta/alpha" evidence="9">
    <location>
        <begin position="23"/>
        <end position="283"/>
    </location>
</feature>
<dbReference type="InterPro" id="IPR050067">
    <property type="entry name" value="IPM_dehydratase_rel_enz"/>
</dbReference>
<dbReference type="GO" id="GO:0046872">
    <property type="term" value="F:metal ion binding"/>
    <property type="evidence" value="ECO:0007669"/>
    <property type="project" value="UniProtKB-KW"/>
</dbReference>
<sequence>MGLTLTEKILSRASGKYVSPGDVVEINVDLAAFHDLTGYHVVEVMEKMGVVKVWDVNRFVLAFDHLAPPPTERAAEIQVGLRKFAKAAGIKFFHDVGDGILHQLLLDHYALPGQVVMAADSHTTTVGAVGAFAQGLGASDIAAIVITGKTWLVVPEPFRIRILGRPGPGVYGKDVALHLLSVFRAEGLNGKSAEFFVEDPGAFPMDYRATVSNMGIELGLDAAMFIPDSETVRHIKERRGVEVKPVTPDPDARYVDGYDVELNRLEPLVATPHSVDNVKSISEVEGLDVDYVFIGSCTNGRLSDIEVAAKILRNGKVRSRCVAIPASREIYIRAMELGYIDTLVRAGCVVTYGTCGPCLGGHFGLVGPGEVAVSTGSRNFKGRMGSPEGKVYLANAAVAAAAALNGKFVDPRKYLT</sequence>
<evidence type="ECO:0000313" key="11">
    <source>
        <dbReference type="Proteomes" id="UP000006681"/>
    </source>
</evidence>
<keyword evidence="3 8" id="KW-0479">Metal-binding</keyword>
<dbReference type="GO" id="GO:0003861">
    <property type="term" value="F:3-isopropylmalate dehydratase activity"/>
    <property type="evidence" value="ECO:0007669"/>
    <property type="project" value="UniProtKB-UniRule"/>
</dbReference>
<comment type="subunit">
    <text evidence="8">Heterodimer of LeuC and LeuD.</text>
</comment>
<feature type="binding site" evidence="8">
    <location>
        <position position="355"/>
    </location>
    <ligand>
        <name>[4Fe-4S] cluster</name>
        <dbReference type="ChEBI" id="CHEBI:49883"/>
    </ligand>
</feature>
<dbReference type="InterPro" id="IPR015931">
    <property type="entry name" value="Acnase/IPM_dHydase_lsu_aba_1/3"/>
</dbReference>
<comment type="similarity">
    <text evidence="8">Belongs to the aconitase/IPM isomerase family. LeuC type 2 subfamily.</text>
</comment>
<accession>E1QNC0</accession>
<gene>
    <name evidence="8" type="primary">leuC</name>
    <name evidence="10" type="ordered locus">Vdis_0696</name>
</gene>
<keyword evidence="7 8" id="KW-0100">Branched-chain amino acid biosynthesis</keyword>
<evidence type="ECO:0000256" key="4">
    <source>
        <dbReference type="ARBA" id="ARBA00023004"/>
    </source>
</evidence>
<keyword evidence="1 8" id="KW-0432">Leucine biosynthesis</keyword>
<evidence type="ECO:0000256" key="1">
    <source>
        <dbReference type="ARBA" id="ARBA00022430"/>
    </source>
</evidence>
<keyword evidence="2 8" id="KW-0004">4Fe-4S</keyword>
<dbReference type="PANTHER" id="PTHR43822:SF2">
    <property type="entry name" value="HOMOACONITASE, MITOCHONDRIAL"/>
    <property type="match status" value="1"/>
</dbReference>
<dbReference type="GO" id="GO:0009098">
    <property type="term" value="P:L-leucine biosynthetic process"/>
    <property type="evidence" value="ECO:0007669"/>
    <property type="project" value="UniProtKB-UniRule"/>
</dbReference>
<keyword evidence="4 8" id="KW-0408">Iron</keyword>
<reference evidence="10 11" key="1">
    <citation type="journal article" date="2010" name="Stand. Genomic Sci.">
        <title>Complete genome sequence of Vulcanisaeta distributa type strain (IC-017).</title>
        <authorList>
            <person name="Mavromatis K."/>
            <person name="Sikorski J."/>
            <person name="Pabst E."/>
            <person name="Teshima H."/>
            <person name="Lapidus A."/>
            <person name="Lucas S."/>
            <person name="Nolan M."/>
            <person name="Glavina Del Rio T."/>
            <person name="Cheng J.F."/>
            <person name="Bruce D."/>
            <person name="Goodwin L."/>
            <person name="Pitluck S."/>
            <person name="Liolios K."/>
            <person name="Ivanova N."/>
            <person name="Mikhailova N."/>
            <person name="Pati A."/>
            <person name="Chen A."/>
            <person name="Palaniappan K."/>
            <person name="Land M."/>
            <person name="Hauser L."/>
            <person name="Chang Y.J."/>
            <person name="Jeffries C.D."/>
            <person name="Rohde M."/>
            <person name="Spring S."/>
            <person name="Goker M."/>
            <person name="Wirth R."/>
            <person name="Woyke T."/>
            <person name="Bristow J."/>
            <person name="Eisen J.A."/>
            <person name="Markowitz V."/>
            <person name="Hugenholtz P."/>
            <person name="Klenk H.P."/>
            <person name="Kyrpides N.C."/>
        </authorList>
    </citation>
    <scope>NUCLEOTIDE SEQUENCE [LARGE SCALE GENOMIC DNA]</scope>
    <source>
        <strain evidence="11">DSM 14429 / JCM 11212 / NBRC 100878 / IC-017</strain>
    </source>
</reference>
<dbReference type="InterPro" id="IPR006251">
    <property type="entry name" value="Homoacnase/IPMdehydase_lsu"/>
</dbReference>
<organism evidence="10 11">
    <name type="scientific">Vulcanisaeta distributa (strain DSM 14429 / JCM 11212 / NBRC 100878 / IC-017)</name>
    <dbReference type="NCBI Taxonomy" id="572478"/>
    <lineage>
        <taxon>Archaea</taxon>
        <taxon>Thermoproteota</taxon>
        <taxon>Thermoprotei</taxon>
        <taxon>Thermoproteales</taxon>
        <taxon>Thermoproteaceae</taxon>
        <taxon>Vulcanisaeta</taxon>
    </lineage>
</organism>
<dbReference type="HAMAP" id="MF_01027">
    <property type="entry name" value="LeuC_type2"/>
    <property type="match status" value="1"/>
</dbReference>
<dbReference type="EC" id="4.2.1.33" evidence="8"/>
<reference evidence="11" key="2">
    <citation type="journal article" date="2010" name="Stand. Genomic Sci.">
        <title>Complete genome sequence of Vulcanisaeta distributa type strain (IC-017T).</title>
        <authorList>
            <person name="Mavromatis K."/>
            <person name="Sikorski J."/>
            <person name="Pabst E."/>
            <person name="Teshima H."/>
            <person name="Lapidus A."/>
            <person name="Lucas S."/>
            <person name="Nolan M."/>
            <person name="Glavina Del Rio T."/>
            <person name="Cheng J."/>
            <person name="Bruce D."/>
            <person name="Goodwin L."/>
            <person name="Pitluck S."/>
            <person name="Liolios K."/>
            <person name="Ivanova N."/>
            <person name="Mikhailova N."/>
            <person name="Pati A."/>
            <person name="Chen A."/>
            <person name="Palaniappan K."/>
            <person name="Land M."/>
            <person name="Hauser L."/>
            <person name="Chang Y."/>
            <person name="Jeffries C."/>
            <person name="Rohde M."/>
            <person name="Spring S."/>
            <person name="Goker M."/>
            <person name="Wirth R."/>
            <person name="Woyke T."/>
            <person name="Bristow J."/>
            <person name="Eisen J."/>
            <person name="Markowitz V."/>
            <person name="Hugenholtz P."/>
            <person name="Klenk H."/>
            <person name="Kyrpides N."/>
        </authorList>
    </citation>
    <scope>NUCLEOTIDE SEQUENCE [LARGE SCALE GENOMIC DNA]</scope>
    <source>
        <strain evidence="11">DSM 14429 / JCM 11212 / NBRC 100878 / IC-017</strain>
    </source>
</reference>
<evidence type="ECO:0000256" key="7">
    <source>
        <dbReference type="ARBA" id="ARBA00023304"/>
    </source>
</evidence>
<comment type="cofactor">
    <cofactor evidence="8">
        <name>[4Fe-4S] cluster</name>
        <dbReference type="ChEBI" id="CHEBI:49883"/>
    </cofactor>
    <text evidence="8">Binds 1 [4Fe-4S] cluster per subunit.</text>
</comment>
<evidence type="ECO:0000256" key="2">
    <source>
        <dbReference type="ARBA" id="ARBA00022485"/>
    </source>
</evidence>
<comment type="catalytic activity">
    <reaction evidence="8">
        <text>(2R,3S)-3-isopropylmalate = (2S)-2-isopropylmalate</text>
        <dbReference type="Rhea" id="RHEA:32287"/>
        <dbReference type="ChEBI" id="CHEBI:1178"/>
        <dbReference type="ChEBI" id="CHEBI:35121"/>
        <dbReference type="EC" id="4.2.1.33"/>
    </reaction>
</comment>
<dbReference type="InterPro" id="IPR011826">
    <property type="entry name" value="HAcnase/IPMdehydase_lsu_prok"/>
</dbReference>
<keyword evidence="6 8" id="KW-0456">Lyase</keyword>
<keyword evidence="11" id="KW-1185">Reference proteome</keyword>
<dbReference type="InterPro" id="IPR001030">
    <property type="entry name" value="Acoase/IPM_deHydtase_lsu_aba"/>
</dbReference>
<feature type="binding site" evidence="8">
    <location>
        <position position="358"/>
    </location>
    <ligand>
        <name>[4Fe-4S] cluster</name>
        <dbReference type="ChEBI" id="CHEBI:49883"/>
    </ligand>
</feature>
<dbReference type="RefSeq" id="WP_013335815.1">
    <property type="nucleotide sequence ID" value="NC_014537.1"/>
</dbReference>
<dbReference type="PANTHER" id="PTHR43822">
    <property type="entry name" value="HOMOACONITASE, MITOCHONDRIAL-RELATED"/>
    <property type="match status" value="1"/>
</dbReference>
<proteinExistence type="inferred from homology"/>
<dbReference type="SUPFAM" id="SSF53732">
    <property type="entry name" value="Aconitase iron-sulfur domain"/>
    <property type="match status" value="1"/>
</dbReference>
<name>E1QNC0_VULDI</name>
<protein>
    <recommendedName>
        <fullName evidence="8">3-isopropylmalate dehydratase large subunit</fullName>
        <ecNumber evidence="8">4.2.1.33</ecNumber>
    </recommendedName>
    <alternativeName>
        <fullName evidence="8">Alpha-IPM isomerase</fullName>
        <shortName evidence="8">IPMI</shortName>
    </alternativeName>
    <alternativeName>
        <fullName evidence="8">Isopropylmalate isomerase</fullName>
    </alternativeName>
</protein>
<evidence type="ECO:0000259" key="9">
    <source>
        <dbReference type="Pfam" id="PF00330"/>
    </source>
</evidence>
<dbReference type="GO" id="GO:0051539">
    <property type="term" value="F:4 iron, 4 sulfur cluster binding"/>
    <property type="evidence" value="ECO:0007669"/>
    <property type="project" value="UniProtKB-KW"/>
</dbReference>
<comment type="function">
    <text evidence="8">Catalyzes the isomerization between 2-isopropylmalate and 3-isopropylmalate, via the formation of 2-isopropylmaleate.</text>
</comment>
<dbReference type="InterPro" id="IPR036008">
    <property type="entry name" value="Aconitase_4Fe-4S_dom"/>
</dbReference>
<evidence type="ECO:0000256" key="3">
    <source>
        <dbReference type="ARBA" id="ARBA00022723"/>
    </source>
</evidence>
<dbReference type="Gene3D" id="3.30.499.10">
    <property type="entry name" value="Aconitase, domain 3"/>
    <property type="match status" value="2"/>
</dbReference>
<dbReference type="NCBIfam" id="NF001614">
    <property type="entry name" value="PRK00402.1"/>
    <property type="match status" value="1"/>
</dbReference>
<keyword evidence="8" id="KW-0028">Amino-acid biosynthesis</keyword>
<dbReference type="InterPro" id="IPR018136">
    <property type="entry name" value="Aconitase_4Fe-4S_BS"/>
</dbReference>
<dbReference type="EMBL" id="CP002100">
    <property type="protein sequence ID" value="ADN50090.1"/>
    <property type="molecule type" value="Genomic_DNA"/>
</dbReference>
<dbReference type="HOGENOM" id="CLU_006714_3_4_2"/>